<evidence type="ECO:0000313" key="3">
    <source>
        <dbReference type="EMBL" id="CAG4956894.1"/>
    </source>
</evidence>
<accession>A0A8S3WFA1</accession>
<feature type="compositionally biased region" description="Polar residues" evidence="1">
    <location>
        <begin position="953"/>
        <end position="962"/>
    </location>
</feature>
<organism evidence="3 4">
    <name type="scientific">Parnassius apollo</name>
    <name type="common">Apollo butterfly</name>
    <name type="synonym">Papilio apollo</name>
    <dbReference type="NCBI Taxonomy" id="110799"/>
    <lineage>
        <taxon>Eukaryota</taxon>
        <taxon>Metazoa</taxon>
        <taxon>Ecdysozoa</taxon>
        <taxon>Arthropoda</taxon>
        <taxon>Hexapoda</taxon>
        <taxon>Insecta</taxon>
        <taxon>Pterygota</taxon>
        <taxon>Neoptera</taxon>
        <taxon>Endopterygota</taxon>
        <taxon>Lepidoptera</taxon>
        <taxon>Glossata</taxon>
        <taxon>Ditrysia</taxon>
        <taxon>Papilionoidea</taxon>
        <taxon>Papilionidae</taxon>
        <taxon>Parnassiinae</taxon>
        <taxon>Parnassini</taxon>
        <taxon>Parnassius</taxon>
        <taxon>Parnassius</taxon>
    </lineage>
</organism>
<gene>
    <name evidence="3" type="ORF">PAPOLLO_LOCUS5620</name>
</gene>
<reference evidence="3" key="1">
    <citation type="submission" date="2021-04" db="EMBL/GenBank/DDBJ databases">
        <authorList>
            <person name="Tunstrom K."/>
        </authorList>
    </citation>
    <scope>NUCLEOTIDE SEQUENCE</scope>
</reference>
<evidence type="ECO:0000259" key="2">
    <source>
        <dbReference type="PROSITE" id="PS51457"/>
    </source>
</evidence>
<dbReference type="GO" id="GO:0003677">
    <property type="term" value="F:DNA binding"/>
    <property type="evidence" value="ECO:0007669"/>
    <property type="project" value="InterPro"/>
</dbReference>
<feature type="region of interest" description="Disordered" evidence="1">
    <location>
        <begin position="953"/>
        <end position="975"/>
    </location>
</feature>
<dbReference type="InterPro" id="IPR018379">
    <property type="entry name" value="BEN_domain"/>
</dbReference>
<feature type="compositionally biased region" description="Low complexity" evidence="1">
    <location>
        <begin position="963"/>
        <end position="975"/>
    </location>
</feature>
<feature type="compositionally biased region" description="Polar residues" evidence="1">
    <location>
        <begin position="786"/>
        <end position="806"/>
    </location>
</feature>
<feature type="compositionally biased region" description="Polar residues" evidence="1">
    <location>
        <begin position="624"/>
        <end position="647"/>
    </location>
</feature>
<dbReference type="AlphaFoldDB" id="A0A8S3WFA1"/>
<dbReference type="PANTHER" id="PTHR46601:SF2">
    <property type="entry name" value="UBIQUITIN-LIKE PROTEASE FAMILY PROFILE DOMAIN-CONTAINING PROTEIN"/>
    <property type="match status" value="1"/>
</dbReference>
<dbReference type="OrthoDB" id="6890424at2759"/>
<feature type="region of interest" description="Disordered" evidence="1">
    <location>
        <begin position="623"/>
        <end position="661"/>
    </location>
</feature>
<feature type="region of interest" description="Disordered" evidence="1">
    <location>
        <begin position="1"/>
        <end position="42"/>
    </location>
</feature>
<feature type="domain" description="BEN" evidence="2">
    <location>
        <begin position="845"/>
        <end position="941"/>
    </location>
</feature>
<dbReference type="EMBL" id="CAJQZP010000333">
    <property type="protein sequence ID" value="CAG4956894.1"/>
    <property type="molecule type" value="Genomic_DNA"/>
</dbReference>
<feature type="compositionally biased region" description="Acidic residues" evidence="1">
    <location>
        <begin position="649"/>
        <end position="658"/>
    </location>
</feature>
<feature type="region of interest" description="Disordered" evidence="1">
    <location>
        <begin position="780"/>
        <end position="816"/>
    </location>
</feature>
<keyword evidence="4" id="KW-1185">Reference proteome</keyword>
<dbReference type="PANTHER" id="PTHR46601">
    <property type="entry name" value="ULP_PROTEASE DOMAIN-CONTAINING PROTEIN"/>
    <property type="match status" value="1"/>
</dbReference>
<proteinExistence type="predicted"/>
<dbReference type="PROSITE" id="PS51457">
    <property type="entry name" value="BEN"/>
    <property type="match status" value="1"/>
</dbReference>
<protein>
    <submittedName>
        <fullName evidence="3">(apollo) hypothetical protein</fullName>
    </submittedName>
</protein>
<dbReference type="SMART" id="SM01025">
    <property type="entry name" value="BEN"/>
    <property type="match status" value="1"/>
</dbReference>
<evidence type="ECO:0000313" key="4">
    <source>
        <dbReference type="Proteomes" id="UP000691718"/>
    </source>
</evidence>
<evidence type="ECO:0000256" key="1">
    <source>
        <dbReference type="SAM" id="MobiDB-lite"/>
    </source>
</evidence>
<dbReference type="Pfam" id="PF10523">
    <property type="entry name" value="BEN"/>
    <property type="match status" value="1"/>
</dbReference>
<dbReference type="Proteomes" id="UP000691718">
    <property type="component" value="Unassembled WGS sequence"/>
</dbReference>
<sequence length="975" mass="112168">MPLKGPKKKEAYLKRKREKKVKNINQMSPRAQRAQRKRWRENSKRYLEKKAQERKIQEVTISQVLEAHTKINDKEFSDPLYEENKYQKRCRILTKKLNKIKEHQAYTVWEENIALPTQVPIHTPSSPDAAKEATTEQGILKSSGNLKRRPNLEFRKKCFKDRFQQKIKQGNDSIQELIKSFYEDDINSRIGAGKKQYVKKFGIIKQKRYLLDSVKNLHKKFLEENPNILISYVTFTRLRPFWVYLPRDDRETCACLAHTNIDLMILALKKNKIVDIRNYRDMLHVLCCDKYNKKCVGRDCKTCKNRVISYNEFNNTDEIEYHEWCRDKKKLSSKEINIVKKFTRKIMPKDLILKLEHSLPKFFIHTVNILNQHQAVTLLKESLNHDETLLHMDFSENYSYKFAEEVQSLHFGGSRGQVSLHTVVVYLKEGRETVNHCLCTVSECTRHDSPAVWAHLQKALQFVFEKCPYITTAHILTDSPTSQYRNKQIFYILTQLRDTFPSLKLVTWNYQESGHGKGAPDGIGAVVKRTADHQVKCGRDVGDFSTFLAVVRENIKNVEIKVVEEHEIIEKELLLPKDISPFKDNKNYVKELKILLQRQDEQVKNVVSLCMNTIKEMKSGSLYLGNQSTSQPPLSSPGVSGTPQHAATDTDETTDSEQEGNILGCNKSVVKQNTQYKCAESSVAVYNNRSTTQPNKFYSRRSMVSSTPLPGRDNDENIKLTFDQGTQTDNEMFYPPLPKIEEMESVLNRLYRQFLSLISEVHIDDAMSILSEVSELEQYAPEPPVNETSTVKGESPVEQNGNTTNVGIEEKNQSKPKVLRVRRASAHTTICGEPGTNNADMVPIGSGNVLVPTRLLVDLDWTSYTTATRQLLQAVFPRRVLATHCLSGKQSPAFTNKPPKKRLDPKLVDDIIDTVAERCGVHKRLVRSCITTKCTDEAKLYRNRQHYKRMRQMNQNQENMPPSSASSNASSNARE</sequence>
<name>A0A8S3WFA1_PARAO</name>
<comment type="caution">
    <text evidence="3">The sequence shown here is derived from an EMBL/GenBank/DDBJ whole genome shotgun (WGS) entry which is preliminary data.</text>
</comment>